<evidence type="ECO:0000313" key="3">
    <source>
        <dbReference type="EMBL" id="OGG58410.1"/>
    </source>
</evidence>
<protein>
    <submittedName>
        <fullName evidence="3">Uncharacterized protein</fullName>
    </submittedName>
</protein>
<proteinExistence type="predicted"/>
<reference evidence="3 4" key="1">
    <citation type="journal article" date="2016" name="Nat. Commun.">
        <title>Thousands of microbial genomes shed light on interconnected biogeochemical processes in an aquifer system.</title>
        <authorList>
            <person name="Anantharaman K."/>
            <person name="Brown C.T."/>
            <person name="Hug L.A."/>
            <person name="Sharon I."/>
            <person name="Castelle C.J."/>
            <person name="Probst A.J."/>
            <person name="Thomas B.C."/>
            <person name="Singh A."/>
            <person name="Wilkins M.J."/>
            <person name="Karaoz U."/>
            <person name="Brodie E.L."/>
            <person name="Williams K.H."/>
            <person name="Hubbard S.S."/>
            <person name="Banfield J.F."/>
        </authorList>
    </citation>
    <scope>NUCLEOTIDE SEQUENCE [LARGE SCALE GENOMIC DNA]</scope>
</reference>
<gene>
    <name evidence="3" type="ORF">A2765_05685</name>
</gene>
<keyword evidence="2" id="KW-0732">Signal</keyword>
<name>A0A1F6DAN5_9BACT</name>
<dbReference type="AlphaFoldDB" id="A0A1F6DAN5"/>
<dbReference type="Proteomes" id="UP000176377">
    <property type="component" value="Unassembled WGS sequence"/>
</dbReference>
<sequence>MNKLMMALATVCLSFVPAFAGSYDNCKEVQLDNAGKGYAVVQVGRPKIVSTGKRAATFLVKVSLSSQEARATDFNEGARECADGTVIRTRSMPGKEYDVGEVALPLDQQVTIASCTSQGKVRCFVAQWDPSKISSNPKANDFRLKLVQSNGAPMMGNHQDRLGPVDDEVNEADEK</sequence>
<feature type="chain" id="PRO_5009523772" evidence="2">
    <location>
        <begin position="21"/>
        <end position="175"/>
    </location>
</feature>
<evidence type="ECO:0000256" key="2">
    <source>
        <dbReference type="SAM" id="SignalP"/>
    </source>
</evidence>
<feature type="region of interest" description="Disordered" evidence="1">
    <location>
        <begin position="150"/>
        <end position="175"/>
    </location>
</feature>
<evidence type="ECO:0000313" key="4">
    <source>
        <dbReference type="Proteomes" id="UP000176377"/>
    </source>
</evidence>
<comment type="caution">
    <text evidence="3">The sequence shown here is derived from an EMBL/GenBank/DDBJ whole genome shotgun (WGS) entry which is preliminary data.</text>
</comment>
<organism evidence="3 4">
    <name type="scientific">Candidatus Kaiserbacteria bacterium RIFCSPHIGHO2_01_FULL_56_24</name>
    <dbReference type="NCBI Taxonomy" id="1798487"/>
    <lineage>
        <taxon>Bacteria</taxon>
        <taxon>Candidatus Kaiseribacteriota</taxon>
    </lineage>
</organism>
<feature type="signal peptide" evidence="2">
    <location>
        <begin position="1"/>
        <end position="20"/>
    </location>
</feature>
<feature type="compositionally biased region" description="Acidic residues" evidence="1">
    <location>
        <begin position="165"/>
        <end position="175"/>
    </location>
</feature>
<accession>A0A1F6DAN5</accession>
<evidence type="ECO:0000256" key="1">
    <source>
        <dbReference type="SAM" id="MobiDB-lite"/>
    </source>
</evidence>
<dbReference type="EMBL" id="MFLA01000033">
    <property type="protein sequence ID" value="OGG58410.1"/>
    <property type="molecule type" value="Genomic_DNA"/>
</dbReference>